<protein>
    <submittedName>
        <fullName evidence="2">Uncharacterized protein</fullName>
    </submittedName>
</protein>
<comment type="caution">
    <text evidence="2">The sequence shown here is derived from an EMBL/GenBank/DDBJ whole genome shotgun (WGS) entry which is preliminary data.</text>
</comment>
<evidence type="ECO:0000313" key="3">
    <source>
        <dbReference type="Proteomes" id="UP000019184"/>
    </source>
</evidence>
<reference evidence="2 3" key="1">
    <citation type="journal article" date="2014" name="ISME J.">
        <title>Candidatus Competibacter-lineage genomes retrieved from metagenomes reveal functional metabolic diversity.</title>
        <authorList>
            <person name="McIlroy S.J."/>
            <person name="Albertsen M."/>
            <person name="Andresen E.K."/>
            <person name="Saunders A.M."/>
            <person name="Kristiansen R."/>
            <person name="Stokholm-Bjerregaard M."/>
            <person name="Nielsen K.L."/>
            <person name="Nielsen P.H."/>
        </authorList>
    </citation>
    <scope>NUCLEOTIDE SEQUENCE [LARGE SCALE GENOMIC DNA]</scope>
    <source>
        <strain evidence="2 3">Run_B_J11</strain>
    </source>
</reference>
<evidence type="ECO:0000313" key="2">
    <source>
        <dbReference type="EMBL" id="CDH47418.1"/>
    </source>
</evidence>
<feature type="transmembrane region" description="Helical" evidence="1">
    <location>
        <begin position="6"/>
        <end position="28"/>
    </location>
</feature>
<dbReference type="EMBL" id="CBTK010000299">
    <property type="protein sequence ID" value="CDH47418.1"/>
    <property type="molecule type" value="Genomic_DNA"/>
</dbReference>
<dbReference type="RefSeq" id="WP_154725044.1">
    <property type="nucleotide sequence ID" value="NZ_CBTK010000299.1"/>
</dbReference>
<proteinExistence type="predicted"/>
<keyword evidence="1" id="KW-0472">Membrane</keyword>
<keyword evidence="3" id="KW-1185">Reference proteome</keyword>
<keyword evidence="1" id="KW-0812">Transmembrane</keyword>
<dbReference type="Proteomes" id="UP000019184">
    <property type="component" value="Unassembled WGS sequence"/>
</dbReference>
<keyword evidence="1" id="KW-1133">Transmembrane helix</keyword>
<gene>
    <name evidence="2" type="ORF">BN874_800011</name>
</gene>
<evidence type="ECO:0000256" key="1">
    <source>
        <dbReference type="SAM" id="Phobius"/>
    </source>
</evidence>
<dbReference type="AlphaFoldDB" id="A0A7U7GGD8"/>
<dbReference type="OrthoDB" id="5741547at2"/>
<sequence>MNDGLLFIIAIGVFSLMVIGLGLTIYEFRQHIIEDPLKKNQTFHGEKVEQRFKATD</sequence>
<accession>A0A7U7GGD8</accession>
<name>A0A7U7GGD8_9GAMM</name>
<organism evidence="2 3">
    <name type="scientific">Candidatus Contendobacter odensis Run_B_J11</name>
    <dbReference type="NCBI Taxonomy" id="1400861"/>
    <lineage>
        <taxon>Bacteria</taxon>
        <taxon>Pseudomonadati</taxon>
        <taxon>Pseudomonadota</taxon>
        <taxon>Gammaproteobacteria</taxon>
        <taxon>Candidatus Competibacteraceae</taxon>
        <taxon>Candidatus Contendibacter</taxon>
    </lineage>
</organism>